<dbReference type="AlphaFoldDB" id="A0AAN6N253"/>
<proteinExistence type="inferred from homology"/>
<dbReference type="InterPro" id="IPR008030">
    <property type="entry name" value="NmrA-like"/>
</dbReference>
<dbReference type="SUPFAM" id="SSF51735">
    <property type="entry name" value="NAD(P)-binding Rossmann-fold domains"/>
    <property type="match status" value="1"/>
</dbReference>
<dbReference type="GO" id="GO:0005634">
    <property type="term" value="C:nucleus"/>
    <property type="evidence" value="ECO:0007669"/>
    <property type="project" value="TreeGrafter"/>
</dbReference>
<keyword evidence="2" id="KW-0521">NADP</keyword>
<feature type="domain" description="NmrA-like" evidence="3">
    <location>
        <begin position="2"/>
        <end position="287"/>
    </location>
</feature>
<evidence type="ECO:0000256" key="2">
    <source>
        <dbReference type="ARBA" id="ARBA00022857"/>
    </source>
</evidence>
<comment type="similarity">
    <text evidence="1">Belongs to the NmrA-type oxidoreductase family.</text>
</comment>
<dbReference type="InterPro" id="IPR036291">
    <property type="entry name" value="NAD(P)-bd_dom_sf"/>
</dbReference>
<dbReference type="Proteomes" id="UP001303473">
    <property type="component" value="Unassembled WGS sequence"/>
</dbReference>
<keyword evidence="5" id="KW-1185">Reference proteome</keyword>
<accession>A0AAN6N253</accession>
<comment type="caution">
    <text evidence="4">The sequence shown here is derived from an EMBL/GenBank/DDBJ whole genome shotgun (WGS) entry which is preliminary data.</text>
</comment>
<dbReference type="InterPro" id="IPR051164">
    <property type="entry name" value="NmrA-like_oxidored"/>
</dbReference>
<dbReference type="Pfam" id="PF05368">
    <property type="entry name" value="NmrA"/>
    <property type="match status" value="1"/>
</dbReference>
<dbReference type="EMBL" id="MU853866">
    <property type="protein sequence ID" value="KAK3937004.1"/>
    <property type="molecule type" value="Genomic_DNA"/>
</dbReference>
<evidence type="ECO:0000259" key="3">
    <source>
        <dbReference type="Pfam" id="PF05368"/>
    </source>
</evidence>
<dbReference type="PANTHER" id="PTHR42748:SF28">
    <property type="entry name" value="NMRA-LIKE DOMAIN-CONTAINING PROTEIN"/>
    <property type="match status" value="1"/>
</dbReference>
<evidence type="ECO:0000313" key="5">
    <source>
        <dbReference type="Proteomes" id="UP001303473"/>
    </source>
</evidence>
<sequence length="319" mass="34844">MAKIVSIVGATGAQGRGVIAAFANDPAYRVRAITRNPQSAASRALAAQPGIAEVVQADLDDVESLKAAFAGSAIIFGVTNFFEPFAAHGPERAVEVEARQGINLATAAASALSTLEHYIWSTLPDGKAVSAGKYVVPHFEAKNRADAFIRRNEALLRRTTFLWVTWYHSNYVSPMFKPYWIPTAEKHVQFASYAPGTPVTTIGDVSVNLAQFVRAIVTQGNTAGGAIVLAAIETSTAENLLHRWAKAKGTKAQFVQVDGKTYRDLWPRWAEEMGVMMEYWDEYREKSWTAANGQKVLTKDDLNISGMQSLDEAYKGLEL</sequence>
<dbReference type="Gene3D" id="3.90.25.10">
    <property type="entry name" value="UDP-galactose 4-epimerase, domain 1"/>
    <property type="match status" value="1"/>
</dbReference>
<dbReference type="PANTHER" id="PTHR42748">
    <property type="entry name" value="NITROGEN METABOLITE REPRESSION PROTEIN NMRA FAMILY MEMBER"/>
    <property type="match status" value="1"/>
</dbReference>
<organism evidence="4 5">
    <name type="scientific">Diplogelasinospora grovesii</name>
    <dbReference type="NCBI Taxonomy" id="303347"/>
    <lineage>
        <taxon>Eukaryota</taxon>
        <taxon>Fungi</taxon>
        <taxon>Dikarya</taxon>
        <taxon>Ascomycota</taxon>
        <taxon>Pezizomycotina</taxon>
        <taxon>Sordariomycetes</taxon>
        <taxon>Sordariomycetidae</taxon>
        <taxon>Sordariales</taxon>
        <taxon>Diplogelasinosporaceae</taxon>
        <taxon>Diplogelasinospora</taxon>
    </lineage>
</organism>
<gene>
    <name evidence="4" type="ORF">QBC46DRAFT_19674</name>
</gene>
<protein>
    <recommendedName>
        <fullName evidence="3">NmrA-like domain-containing protein</fullName>
    </recommendedName>
</protein>
<evidence type="ECO:0000256" key="1">
    <source>
        <dbReference type="ARBA" id="ARBA00006328"/>
    </source>
</evidence>
<dbReference type="Gene3D" id="3.40.50.720">
    <property type="entry name" value="NAD(P)-binding Rossmann-like Domain"/>
    <property type="match status" value="1"/>
</dbReference>
<evidence type="ECO:0000313" key="4">
    <source>
        <dbReference type="EMBL" id="KAK3937004.1"/>
    </source>
</evidence>
<reference evidence="5" key="1">
    <citation type="journal article" date="2023" name="Mol. Phylogenet. Evol.">
        <title>Genome-scale phylogeny and comparative genomics of the fungal order Sordariales.</title>
        <authorList>
            <person name="Hensen N."/>
            <person name="Bonometti L."/>
            <person name="Westerberg I."/>
            <person name="Brannstrom I.O."/>
            <person name="Guillou S."/>
            <person name="Cros-Aarteil S."/>
            <person name="Calhoun S."/>
            <person name="Haridas S."/>
            <person name="Kuo A."/>
            <person name="Mondo S."/>
            <person name="Pangilinan J."/>
            <person name="Riley R."/>
            <person name="LaButti K."/>
            <person name="Andreopoulos B."/>
            <person name="Lipzen A."/>
            <person name="Chen C."/>
            <person name="Yan M."/>
            <person name="Daum C."/>
            <person name="Ng V."/>
            <person name="Clum A."/>
            <person name="Steindorff A."/>
            <person name="Ohm R.A."/>
            <person name="Martin F."/>
            <person name="Silar P."/>
            <person name="Natvig D.O."/>
            <person name="Lalanne C."/>
            <person name="Gautier V."/>
            <person name="Ament-Velasquez S.L."/>
            <person name="Kruys A."/>
            <person name="Hutchinson M.I."/>
            <person name="Powell A.J."/>
            <person name="Barry K."/>
            <person name="Miller A.N."/>
            <person name="Grigoriev I.V."/>
            <person name="Debuchy R."/>
            <person name="Gladieux P."/>
            <person name="Hiltunen Thoren M."/>
            <person name="Johannesson H."/>
        </authorList>
    </citation>
    <scope>NUCLEOTIDE SEQUENCE [LARGE SCALE GENOMIC DNA]</scope>
    <source>
        <strain evidence="5">CBS 340.73</strain>
    </source>
</reference>
<name>A0AAN6N253_9PEZI</name>